<dbReference type="PANTHER" id="PTHR11142">
    <property type="entry name" value="PSEUDOURIDYLATE SYNTHASE"/>
    <property type="match status" value="1"/>
</dbReference>
<dbReference type="Gene3D" id="3.30.70.660">
    <property type="entry name" value="Pseudouridine synthase I, catalytic domain, C-terminal subdomain"/>
    <property type="match status" value="1"/>
</dbReference>
<keyword evidence="3 4" id="KW-0413">Isomerase</keyword>
<accession>W2CB26</accession>
<organism evidence="9 10">
    <name type="scientific">Tannerella sp. oral taxon BU063 isolate Cell 5</name>
    <dbReference type="NCBI Taxonomy" id="1410950"/>
    <lineage>
        <taxon>Bacteria</taxon>
        <taxon>Pseudomonadati</taxon>
        <taxon>Bacteroidota</taxon>
        <taxon>Bacteroidia</taxon>
        <taxon>Bacteroidales</taxon>
        <taxon>Tannerellaceae</taxon>
        <taxon>Tannerella</taxon>
    </lineage>
</organism>
<dbReference type="HAMAP" id="MF_00171">
    <property type="entry name" value="TruA"/>
    <property type="match status" value="1"/>
</dbReference>
<dbReference type="EMBL" id="AYYC01000732">
    <property type="protein sequence ID" value="ETK03637.1"/>
    <property type="molecule type" value="Genomic_DNA"/>
</dbReference>
<comment type="caution">
    <text evidence="9">The sequence shown here is derived from an EMBL/GenBank/DDBJ whole genome shotgun (WGS) entry which is preliminary data.</text>
</comment>
<evidence type="ECO:0000313" key="9">
    <source>
        <dbReference type="EMBL" id="ETK03637.1"/>
    </source>
</evidence>
<dbReference type="InterPro" id="IPR020097">
    <property type="entry name" value="PsdUridine_synth_TruA_a/b_dom"/>
</dbReference>
<dbReference type="FunFam" id="3.30.70.580:FF:000001">
    <property type="entry name" value="tRNA pseudouridine synthase A"/>
    <property type="match status" value="1"/>
</dbReference>
<dbReference type="SUPFAM" id="SSF55120">
    <property type="entry name" value="Pseudouridine synthase"/>
    <property type="match status" value="1"/>
</dbReference>
<evidence type="ECO:0000256" key="4">
    <source>
        <dbReference type="HAMAP-Rule" id="MF_00171"/>
    </source>
</evidence>
<evidence type="ECO:0000259" key="8">
    <source>
        <dbReference type="Pfam" id="PF01416"/>
    </source>
</evidence>
<dbReference type="GO" id="GO:0031119">
    <property type="term" value="P:tRNA pseudouridine synthesis"/>
    <property type="evidence" value="ECO:0007669"/>
    <property type="project" value="UniProtKB-UniRule"/>
</dbReference>
<dbReference type="InterPro" id="IPR020103">
    <property type="entry name" value="PsdUridine_synth_cat_dom_sf"/>
</dbReference>
<evidence type="ECO:0000256" key="6">
    <source>
        <dbReference type="PIRSR" id="PIRSR001430-2"/>
    </source>
</evidence>
<dbReference type="Proteomes" id="UP000018872">
    <property type="component" value="Unassembled WGS sequence"/>
</dbReference>
<proteinExistence type="inferred from homology"/>
<comment type="caution">
    <text evidence="4">Lacks conserved residue(s) required for the propagation of feature annotation.</text>
</comment>
<name>W2CB26_9BACT</name>
<dbReference type="NCBIfam" id="TIGR00071">
    <property type="entry name" value="hisT_truA"/>
    <property type="match status" value="1"/>
</dbReference>
<dbReference type="PATRIC" id="fig|1410950.3.peg.2039"/>
<evidence type="ECO:0000313" key="10">
    <source>
        <dbReference type="Proteomes" id="UP000018872"/>
    </source>
</evidence>
<dbReference type="EC" id="5.4.99.12" evidence="4"/>
<evidence type="ECO:0000256" key="2">
    <source>
        <dbReference type="ARBA" id="ARBA00022694"/>
    </source>
</evidence>
<dbReference type="GO" id="GO:0003723">
    <property type="term" value="F:RNA binding"/>
    <property type="evidence" value="ECO:0007669"/>
    <property type="project" value="InterPro"/>
</dbReference>
<evidence type="ECO:0000256" key="1">
    <source>
        <dbReference type="ARBA" id="ARBA00009375"/>
    </source>
</evidence>
<feature type="active site" description="Nucleophile" evidence="4 5">
    <location>
        <position position="52"/>
    </location>
</feature>
<evidence type="ECO:0000256" key="5">
    <source>
        <dbReference type="PIRSR" id="PIRSR001430-1"/>
    </source>
</evidence>
<comment type="similarity">
    <text evidence="1 4 7">Belongs to the tRNA pseudouridine synthase TruA family.</text>
</comment>
<dbReference type="InterPro" id="IPR001406">
    <property type="entry name" value="PsdUridine_synth_TruA"/>
</dbReference>
<evidence type="ECO:0000256" key="3">
    <source>
        <dbReference type="ARBA" id="ARBA00023235"/>
    </source>
</evidence>
<dbReference type="PIRSF" id="PIRSF001430">
    <property type="entry name" value="tRNA_psdUrid_synth"/>
    <property type="match status" value="1"/>
</dbReference>
<gene>
    <name evidence="4" type="primary">truA</name>
    <name evidence="9" type="ORF">T229_13205</name>
</gene>
<dbReference type="Pfam" id="PF01416">
    <property type="entry name" value="PseudoU_synth_1"/>
    <property type="match status" value="1"/>
</dbReference>
<comment type="catalytic activity">
    <reaction evidence="4 7">
        <text>uridine(38/39/40) in tRNA = pseudouridine(38/39/40) in tRNA</text>
        <dbReference type="Rhea" id="RHEA:22376"/>
        <dbReference type="Rhea" id="RHEA-COMP:10085"/>
        <dbReference type="Rhea" id="RHEA-COMP:10087"/>
        <dbReference type="ChEBI" id="CHEBI:65314"/>
        <dbReference type="ChEBI" id="CHEBI:65315"/>
        <dbReference type="EC" id="5.4.99.12"/>
    </reaction>
</comment>
<dbReference type="AlphaFoldDB" id="W2CB26"/>
<dbReference type="InterPro" id="IPR020094">
    <property type="entry name" value="TruA/RsuA/RluB/E/F_N"/>
</dbReference>
<feature type="domain" description="Pseudouridine synthase I TruA alpha/beta" evidence="8">
    <location>
        <begin position="145"/>
        <end position="245"/>
    </location>
</feature>
<dbReference type="GO" id="GO:0160147">
    <property type="term" value="F:tRNA pseudouridine(38-40) synthase activity"/>
    <property type="evidence" value="ECO:0007669"/>
    <property type="project" value="UniProtKB-EC"/>
</dbReference>
<dbReference type="PANTHER" id="PTHR11142:SF0">
    <property type="entry name" value="TRNA PSEUDOURIDINE SYNTHASE-LIKE 1"/>
    <property type="match status" value="1"/>
</dbReference>
<dbReference type="InterPro" id="IPR020095">
    <property type="entry name" value="PsdUridine_synth_TruA_C"/>
</dbReference>
<comment type="subunit">
    <text evidence="4">Homodimer.</text>
</comment>
<dbReference type="Gene3D" id="3.30.70.580">
    <property type="entry name" value="Pseudouridine synthase I, catalytic domain, N-terminal subdomain"/>
    <property type="match status" value="1"/>
</dbReference>
<feature type="binding site" evidence="4 6">
    <location>
        <position position="111"/>
    </location>
    <ligand>
        <name>substrate</name>
    </ligand>
</feature>
<evidence type="ECO:0000256" key="7">
    <source>
        <dbReference type="RuleBase" id="RU003792"/>
    </source>
</evidence>
<sequence length="250" mass="27939">MMRYFIWLSYTGGAYCGWQRQPNGMSVQQRVEEALATILRQPTPLTGAGRTDAGVHARRMAAHLDTDVPIDDPAGLVGRLNRLLPPDIAVWSLDAVRPDAHARFSATARTYEYTVTGVKDPFAPPAVHRMVLRGVDFEAMNRAAATLLDYRDFTSFSKLHTDVKTNLCHVTRAEWQRQGDRWTFTITADRFLRNMVRAIVGTLLEVGRGRLTEEGFRHVIEALDRSQAGDSAAAEGLALVEVHYPADIYL</sequence>
<keyword evidence="2 4" id="KW-0819">tRNA processing</keyword>
<reference evidence="9 10" key="1">
    <citation type="submission" date="2013-11" db="EMBL/GenBank/DDBJ databases">
        <title>Single cell genomics of uncultured Tannerella BU063 (oral taxon 286).</title>
        <authorList>
            <person name="Beall C.J."/>
            <person name="Campbell A.G."/>
            <person name="Griffen A.L."/>
            <person name="Podar M."/>
            <person name="Leys E.J."/>
        </authorList>
    </citation>
    <scope>NUCLEOTIDE SEQUENCE [LARGE SCALE GENOMIC DNA]</scope>
    <source>
        <strain evidence="9">Cell 5</strain>
    </source>
</reference>
<comment type="function">
    <text evidence="4">Formation of pseudouridine at positions 38, 39 and 40 in the anticodon stem and loop of transfer RNAs.</text>
</comment>
<protein>
    <recommendedName>
        <fullName evidence="4">tRNA pseudouridine synthase A</fullName>
        <ecNumber evidence="4">5.4.99.12</ecNumber>
    </recommendedName>
    <alternativeName>
        <fullName evidence="4">tRNA pseudouridine(38-40) synthase</fullName>
    </alternativeName>
    <alternativeName>
        <fullName evidence="4">tRNA pseudouridylate synthase I</fullName>
    </alternativeName>
    <alternativeName>
        <fullName evidence="4">tRNA-uridine isomerase I</fullName>
    </alternativeName>
</protein>
<dbReference type="CDD" id="cd02570">
    <property type="entry name" value="PseudoU_synth_EcTruA"/>
    <property type="match status" value="1"/>
</dbReference>